<name>A0A9W4DYS6_9ACTN</name>
<reference evidence="1" key="1">
    <citation type="submission" date="2021-05" db="EMBL/GenBank/DDBJ databases">
        <authorList>
            <person name="Arsene-Ploetze F."/>
        </authorList>
    </citation>
    <scope>NUCLEOTIDE SEQUENCE</scope>
    <source>
        <strain evidence="1">DSM 42138</strain>
    </source>
</reference>
<comment type="caution">
    <text evidence="1">The sequence shown here is derived from an EMBL/GenBank/DDBJ whole genome shotgun (WGS) entry which is preliminary data.</text>
</comment>
<dbReference type="AlphaFoldDB" id="A0A9W4DYS6"/>
<dbReference type="EMBL" id="CAJSLV010000103">
    <property type="protein sequence ID" value="CAG6398478.1"/>
    <property type="molecule type" value="Genomic_DNA"/>
</dbReference>
<sequence>MLRRPPGGRIGALPDDADEPCGIAVPRLGAPGRLRTVGGNQARTAAVRRPGARSRLRPQNCRLMRDRRLADMETVSSAGAGTVYFYLYDQGGRSGCVDLRMQCVGQGLRAWFVVCIEQFALRAGERP</sequence>
<keyword evidence="2" id="KW-1185">Reference proteome</keyword>
<accession>A0A9W4DYS6</accession>
<organism evidence="1 2">
    <name type="scientific">Actinacidiphila cocklensis</name>
    <dbReference type="NCBI Taxonomy" id="887465"/>
    <lineage>
        <taxon>Bacteria</taxon>
        <taxon>Bacillati</taxon>
        <taxon>Actinomycetota</taxon>
        <taxon>Actinomycetes</taxon>
        <taxon>Kitasatosporales</taxon>
        <taxon>Streptomycetaceae</taxon>
        <taxon>Actinacidiphila</taxon>
    </lineage>
</organism>
<proteinExistence type="predicted"/>
<protein>
    <submittedName>
        <fullName evidence="1">Uncharacterized protein</fullName>
    </submittedName>
</protein>
<evidence type="ECO:0000313" key="1">
    <source>
        <dbReference type="EMBL" id="CAG6398478.1"/>
    </source>
</evidence>
<dbReference type="Proteomes" id="UP001152519">
    <property type="component" value="Unassembled WGS sequence"/>
</dbReference>
<evidence type="ECO:0000313" key="2">
    <source>
        <dbReference type="Proteomes" id="UP001152519"/>
    </source>
</evidence>
<gene>
    <name evidence="1" type="ORF">SCOCK_70162</name>
</gene>